<dbReference type="SUPFAM" id="SSF56281">
    <property type="entry name" value="Metallo-hydrolase/oxidoreductase"/>
    <property type="match status" value="1"/>
</dbReference>
<dbReference type="PANTHER" id="PTHR43546">
    <property type="entry name" value="UPF0173 METAL-DEPENDENT HYDROLASE MJ1163-RELATED"/>
    <property type="match status" value="1"/>
</dbReference>
<keyword evidence="4" id="KW-1185">Reference proteome</keyword>
<evidence type="ECO:0000313" key="4">
    <source>
        <dbReference type="Proteomes" id="UP001060325"/>
    </source>
</evidence>
<dbReference type="InterPro" id="IPR050114">
    <property type="entry name" value="UPF0173_UPF0282_UlaG_hydrolase"/>
</dbReference>
<evidence type="ECO:0000313" key="3">
    <source>
        <dbReference type="EMBL" id="UTT43472.1"/>
    </source>
</evidence>
<proteinExistence type="predicted"/>
<sequence>MHVQLIRNATLRVEYAGKTFLIDPFLGEKGAYPPFPNSARQDANPLADLPIAIDDILTGIDAVILTHLHLDHYDEVAKQVLPKAIPLFVQNEDDLTVIEGDGFTNVTVLSDTTAFEGISLTKTAGEHGRGPILEMAGLVCGVVFTHPSEQTLYVAGDTVWYDEVAKTIQAHQPAVIVVNAGDNQFVEGGSLVMNEEDVRLVHETAPAATIIAVHMEAVNHWNLSRPDLRAYAASHSFADQLIVPEDGETISR</sequence>
<evidence type="ECO:0000259" key="2">
    <source>
        <dbReference type="Pfam" id="PF12706"/>
    </source>
</evidence>
<gene>
    <name evidence="3" type="ORF">NMQ00_02940</name>
</gene>
<feature type="domain" description="Metallo-beta-lactamase" evidence="2">
    <location>
        <begin position="19"/>
        <end position="215"/>
    </location>
</feature>
<evidence type="ECO:0000256" key="1">
    <source>
        <dbReference type="ARBA" id="ARBA00022801"/>
    </source>
</evidence>
<accession>A0ABY5FQK0</accession>
<dbReference type="EMBL" id="CP101462">
    <property type="protein sequence ID" value="UTT43472.1"/>
    <property type="molecule type" value="Genomic_DNA"/>
</dbReference>
<keyword evidence="1" id="KW-0378">Hydrolase</keyword>
<protein>
    <submittedName>
        <fullName evidence="3">MBL fold metallo-hydrolase</fullName>
    </submittedName>
</protein>
<dbReference type="InterPro" id="IPR001279">
    <property type="entry name" value="Metallo-B-lactamas"/>
</dbReference>
<reference evidence="3" key="1">
    <citation type="submission" date="2022-07" db="EMBL/GenBank/DDBJ databases">
        <title>Complete genome of CX2.</title>
        <authorList>
            <person name="Cao G."/>
        </authorList>
    </citation>
    <scope>NUCLEOTIDE SEQUENCE</scope>
    <source>
        <strain evidence="3">CX2</strain>
    </source>
</reference>
<organism evidence="3 4">
    <name type="scientific">Exiguobacterium aurantiacum</name>
    <dbReference type="NCBI Taxonomy" id="33987"/>
    <lineage>
        <taxon>Bacteria</taxon>
        <taxon>Bacillati</taxon>
        <taxon>Bacillota</taxon>
        <taxon>Bacilli</taxon>
        <taxon>Bacillales</taxon>
        <taxon>Bacillales Family XII. Incertae Sedis</taxon>
        <taxon>Exiguobacterium</taxon>
    </lineage>
</organism>
<dbReference type="PANTHER" id="PTHR43546:SF9">
    <property type="entry name" value="L-ASCORBATE-6-PHOSPHATE LACTONASE ULAG-RELATED"/>
    <property type="match status" value="1"/>
</dbReference>
<dbReference type="Pfam" id="PF12706">
    <property type="entry name" value="Lactamase_B_2"/>
    <property type="match status" value="1"/>
</dbReference>
<dbReference type="Proteomes" id="UP001060325">
    <property type="component" value="Chromosome"/>
</dbReference>
<dbReference type="RefSeq" id="WP_255177855.1">
    <property type="nucleotide sequence ID" value="NZ_CP101462.1"/>
</dbReference>
<dbReference type="InterPro" id="IPR036866">
    <property type="entry name" value="RibonucZ/Hydroxyglut_hydro"/>
</dbReference>
<dbReference type="Gene3D" id="3.60.15.10">
    <property type="entry name" value="Ribonuclease Z/Hydroxyacylglutathione hydrolase-like"/>
    <property type="match status" value="1"/>
</dbReference>
<name>A0ABY5FQK0_9BACL</name>